<evidence type="ECO:0000256" key="1">
    <source>
        <dbReference type="ARBA" id="ARBA00004141"/>
    </source>
</evidence>
<dbReference type="OrthoDB" id="9777044at2"/>
<dbReference type="HAMAP" id="MF_00902">
    <property type="entry name" value="TatC"/>
    <property type="match status" value="1"/>
</dbReference>
<dbReference type="PANTHER" id="PTHR30371">
    <property type="entry name" value="SEC-INDEPENDENT PROTEIN TRANSLOCASE PROTEIN TATC"/>
    <property type="match status" value="1"/>
</dbReference>
<dbReference type="InterPro" id="IPR002033">
    <property type="entry name" value="TatC"/>
</dbReference>
<evidence type="ECO:0000256" key="2">
    <source>
        <dbReference type="ARBA" id="ARBA00022692"/>
    </source>
</evidence>
<dbReference type="Pfam" id="PF00902">
    <property type="entry name" value="TatC"/>
    <property type="match status" value="1"/>
</dbReference>
<feature type="transmembrane region" description="Helical" evidence="5">
    <location>
        <begin position="207"/>
        <end position="228"/>
    </location>
</feature>
<feature type="transmembrane region" description="Helical" evidence="5">
    <location>
        <begin position="148"/>
        <end position="171"/>
    </location>
</feature>
<keyword evidence="2 5" id="KW-0812">Transmembrane</keyword>
<dbReference type="NCBIfam" id="TIGR00945">
    <property type="entry name" value="tatC"/>
    <property type="match status" value="1"/>
</dbReference>
<keyword evidence="7" id="KW-1185">Reference proteome</keyword>
<keyword evidence="4 5" id="KW-0472">Membrane</keyword>
<dbReference type="Proteomes" id="UP000242175">
    <property type="component" value="Chromosome large"/>
</dbReference>
<feature type="transmembrane region" description="Helical" evidence="5">
    <location>
        <begin position="183"/>
        <end position="201"/>
    </location>
</feature>
<accession>A0A220VD03</accession>
<sequence>MSYLEQMRYGIIKAFIFFLFTSLICVFFSKEIFEIVSIPLNDIKSNGSPLIAIGVTSPLLIPLKVAFCVSFLLTLPIILFQIWVFISPALYKNEKIFFCLIFTFIVVLFYGGFLFSFLIVMPQIIYFIGYISPDIININTDVERYFSFIYSLSLCLSLCFQVPVIMMLLAWFNQSILIHFKKFRSYVFVACFIIAMLLTPPDVLTQILIGLPLYLLYELGLLLSLIIFKLKKNVGEIN</sequence>
<dbReference type="PANTHER" id="PTHR30371:SF0">
    <property type="entry name" value="SEC-INDEPENDENT PROTEIN TRANSLOCASE PROTEIN TATC, CHLOROPLASTIC-RELATED"/>
    <property type="match status" value="1"/>
</dbReference>
<keyword evidence="5" id="KW-0813">Transport</keyword>
<comment type="similarity">
    <text evidence="5">Belongs to the TatC family.</text>
</comment>
<dbReference type="KEGG" id="pmai:CF386_03495"/>
<evidence type="ECO:0000313" key="6">
    <source>
        <dbReference type="EMBL" id="ASK78161.1"/>
    </source>
</evidence>
<dbReference type="GO" id="GO:0033281">
    <property type="term" value="C:TAT protein transport complex"/>
    <property type="evidence" value="ECO:0007669"/>
    <property type="project" value="UniProtKB-UniRule"/>
</dbReference>
<keyword evidence="5" id="KW-1003">Cell membrane</keyword>
<evidence type="ECO:0000256" key="5">
    <source>
        <dbReference type="HAMAP-Rule" id="MF_00902"/>
    </source>
</evidence>
<feature type="transmembrane region" description="Helical" evidence="5">
    <location>
        <begin position="63"/>
        <end position="86"/>
    </location>
</feature>
<keyword evidence="5" id="KW-0811">Translocation</keyword>
<keyword evidence="5" id="KW-0653">Protein transport</keyword>
<evidence type="ECO:0000256" key="4">
    <source>
        <dbReference type="ARBA" id="ARBA00023136"/>
    </source>
</evidence>
<proteinExistence type="inferred from homology"/>
<keyword evidence="3 5" id="KW-1133">Transmembrane helix</keyword>
<dbReference type="RefSeq" id="WP_089073070.1">
    <property type="nucleotide sequence ID" value="NZ_CBCSAM010000010.1"/>
</dbReference>
<name>A0A220VD03_9GAMM</name>
<comment type="subcellular location">
    <subcellularLocation>
        <location evidence="5">Cell membrane</location>
        <topology evidence="5">Multi-pass membrane protein</topology>
    </subcellularLocation>
    <subcellularLocation>
        <location evidence="1">Membrane</location>
        <topology evidence="1">Multi-pass membrane protein</topology>
    </subcellularLocation>
</comment>
<dbReference type="GO" id="GO:0043953">
    <property type="term" value="P:protein transport by the Tat complex"/>
    <property type="evidence" value="ECO:0007669"/>
    <property type="project" value="UniProtKB-UniRule"/>
</dbReference>
<dbReference type="EMBL" id="CP022355">
    <property type="protein sequence ID" value="ASK78161.1"/>
    <property type="molecule type" value="Genomic_DNA"/>
</dbReference>
<dbReference type="GO" id="GO:0009977">
    <property type="term" value="F:proton motive force dependent protein transmembrane transporter activity"/>
    <property type="evidence" value="ECO:0007669"/>
    <property type="project" value="TreeGrafter"/>
</dbReference>
<feature type="transmembrane region" description="Helical" evidence="5">
    <location>
        <begin position="98"/>
        <end position="128"/>
    </location>
</feature>
<evidence type="ECO:0000313" key="7">
    <source>
        <dbReference type="Proteomes" id="UP000242175"/>
    </source>
</evidence>
<comment type="function">
    <text evidence="5">Part of the twin-arginine translocation (Tat) system that transports large folded proteins containing a characteristic twin-arginine motif in their signal peptide across membranes. Together with TatB, TatC is part of a receptor directly interacting with Tat signal peptides.</text>
</comment>
<dbReference type="PRINTS" id="PR01840">
    <property type="entry name" value="TATCFAMILY"/>
</dbReference>
<dbReference type="AlphaFoldDB" id="A0A220VD03"/>
<organism evidence="6 7">
    <name type="scientific">Paraphotobacterium marinum</name>
    <dbReference type="NCBI Taxonomy" id="1755811"/>
    <lineage>
        <taxon>Bacteria</taxon>
        <taxon>Pseudomonadati</taxon>
        <taxon>Pseudomonadota</taxon>
        <taxon>Gammaproteobacteria</taxon>
        <taxon>Vibrionales</taxon>
        <taxon>Vibrionaceae</taxon>
        <taxon>Paraphotobacterium</taxon>
    </lineage>
</organism>
<feature type="transmembrane region" description="Helical" evidence="5">
    <location>
        <begin position="12"/>
        <end position="29"/>
    </location>
</feature>
<gene>
    <name evidence="5 6" type="primary">tatC</name>
    <name evidence="6" type="ORF">CF386_03495</name>
</gene>
<comment type="subunit">
    <text evidence="5">The Tat system comprises two distinct complexes: a TatABC complex, containing multiple copies of TatA, TatB and TatC subunits, and a separate TatA complex, containing only TatA subunits. Substrates initially bind to the TatABC complex, which probably triggers association of the separate TatA complex to form the active translocon.</text>
</comment>
<evidence type="ECO:0000256" key="3">
    <source>
        <dbReference type="ARBA" id="ARBA00022989"/>
    </source>
</evidence>
<reference evidence="6 7" key="1">
    <citation type="journal article" date="2016" name="Int. J. Syst. Evol. Microbiol.">
        <title>Paraphotobacterium marinum gen. nov., sp. nov., a member of the family Vibrionaceae, isolated from surface seawater.</title>
        <authorList>
            <person name="Huang Z."/>
            <person name="Dong C."/>
            <person name="Shao Z."/>
        </authorList>
    </citation>
    <scope>NUCLEOTIDE SEQUENCE [LARGE SCALE GENOMIC DNA]</scope>
    <source>
        <strain evidence="6 7">NSCS20N07D</strain>
    </source>
</reference>
<dbReference type="GO" id="GO:0065002">
    <property type="term" value="P:intracellular protein transmembrane transport"/>
    <property type="evidence" value="ECO:0007669"/>
    <property type="project" value="TreeGrafter"/>
</dbReference>
<protein>
    <recommendedName>
        <fullName evidence="5">Sec-independent protein translocase protein TatC</fullName>
    </recommendedName>
</protein>